<organism evidence="2">
    <name type="scientific">marine sediment metagenome</name>
    <dbReference type="NCBI Taxonomy" id="412755"/>
    <lineage>
        <taxon>unclassified sequences</taxon>
        <taxon>metagenomes</taxon>
        <taxon>ecological metagenomes</taxon>
    </lineage>
</organism>
<feature type="non-terminal residue" evidence="2">
    <location>
        <position position="121"/>
    </location>
</feature>
<keyword evidence="1" id="KW-0472">Membrane</keyword>
<keyword evidence="1" id="KW-1133">Transmembrane helix</keyword>
<name>X1BYN7_9ZZZZ</name>
<keyword evidence="1" id="KW-0812">Transmembrane</keyword>
<sequence length="121" mass="13789">MKKRAKICLIIGFISFVFIFQYYSKESIYNYQDQNEFEVSKLSSSTEGVENILITEVSRRTNLSAYGLINSIDKLTILNENDNPIHSILMGVPLKDSNKLIYISAKSHTENTLIAERSYGV</sequence>
<comment type="caution">
    <text evidence="2">The sequence shown here is derived from an EMBL/GenBank/DDBJ whole genome shotgun (WGS) entry which is preliminary data.</text>
</comment>
<gene>
    <name evidence="2" type="ORF">S01H4_30209</name>
</gene>
<accession>X1BYN7</accession>
<feature type="transmembrane region" description="Helical" evidence="1">
    <location>
        <begin position="7"/>
        <end position="24"/>
    </location>
</feature>
<protein>
    <submittedName>
        <fullName evidence="2">Uncharacterized protein</fullName>
    </submittedName>
</protein>
<dbReference type="AlphaFoldDB" id="X1BYN7"/>
<reference evidence="2" key="1">
    <citation type="journal article" date="2014" name="Front. Microbiol.">
        <title>High frequency of phylogenetically diverse reductive dehalogenase-homologous genes in deep subseafloor sedimentary metagenomes.</title>
        <authorList>
            <person name="Kawai M."/>
            <person name="Futagami T."/>
            <person name="Toyoda A."/>
            <person name="Takaki Y."/>
            <person name="Nishi S."/>
            <person name="Hori S."/>
            <person name="Arai W."/>
            <person name="Tsubouchi T."/>
            <person name="Morono Y."/>
            <person name="Uchiyama I."/>
            <person name="Ito T."/>
            <person name="Fujiyama A."/>
            <person name="Inagaki F."/>
            <person name="Takami H."/>
        </authorList>
    </citation>
    <scope>NUCLEOTIDE SEQUENCE</scope>
    <source>
        <strain evidence="2">Expedition CK06-06</strain>
    </source>
</reference>
<proteinExistence type="predicted"/>
<evidence type="ECO:0000313" key="2">
    <source>
        <dbReference type="EMBL" id="GAG86242.1"/>
    </source>
</evidence>
<evidence type="ECO:0000256" key="1">
    <source>
        <dbReference type="SAM" id="Phobius"/>
    </source>
</evidence>
<dbReference type="EMBL" id="BART01015572">
    <property type="protein sequence ID" value="GAG86242.1"/>
    <property type="molecule type" value="Genomic_DNA"/>
</dbReference>